<evidence type="ECO:0000313" key="2">
    <source>
        <dbReference type="EMBL" id="MDU9004051.1"/>
    </source>
</evidence>
<keyword evidence="3" id="KW-1185">Reference proteome</keyword>
<dbReference type="Proteomes" id="UP001255416">
    <property type="component" value="Unassembled WGS sequence"/>
</dbReference>
<protein>
    <submittedName>
        <fullName evidence="2">Type II toxin-antitoxin system RelE/ParE family toxin</fullName>
    </submittedName>
</protein>
<dbReference type="Gene3D" id="3.30.2310.20">
    <property type="entry name" value="RelE-like"/>
    <property type="match status" value="1"/>
</dbReference>
<evidence type="ECO:0000256" key="1">
    <source>
        <dbReference type="SAM" id="MobiDB-lite"/>
    </source>
</evidence>
<reference evidence="3" key="1">
    <citation type="submission" date="2023-05" db="EMBL/GenBank/DDBJ databases">
        <title>Sedimentitalea sp. nov. JM2-8.</title>
        <authorList>
            <person name="Huang J."/>
        </authorList>
    </citation>
    <scope>NUCLEOTIDE SEQUENCE [LARGE SCALE GENOMIC DNA]</scope>
    <source>
        <strain evidence="3">KHS03</strain>
    </source>
</reference>
<feature type="compositionally biased region" description="Polar residues" evidence="1">
    <location>
        <begin position="15"/>
        <end position="25"/>
    </location>
</feature>
<dbReference type="InterPro" id="IPR035093">
    <property type="entry name" value="RelE/ParE_toxin_dom_sf"/>
</dbReference>
<dbReference type="PANTHER" id="PTHR40266">
    <property type="entry name" value="TOXIN HIGB-1"/>
    <property type="match status" value="1"/>
</dbReference>
<sequence length="114" mass="13053">MTSATKSEEKRLDRSTQSTVDQPNNYIKPAAEARKHAQFAREMPQPRHSGHEKLDLDAKRYQNQLVGVLLGECRLEELKGDRAGQHSVRINGQWRICFVWTPNGPADVEIVDYH</sequence>
<feature type="compositionally biased region" description="Basic and acidic residues" evidence="1">
    <location>
        <begin position="1"/>
        <end position="14"/>
    </location>
</feature>
<evidence type="ECO:0000313" key="3">
    <source>
        <dbReference type="Proteomes" id="UP001255416"/>
    </source>
</evidence>
<dbReference type="SUPFAM" id="SSF143011">
    <property type="entry name" value="RelE-like"/>
    <property type="match status" value="1"/>
</dbReference>
<dbReference type="InterPro" id="IPR007711">
    <property type="entry name" value="HigB-1"/>
</dbReference>
<accession>A0ABU3VCZ9</accession>
<organism evidence="2 3">
    <name type="scientific">Sedimentitalea todarodis</name>
    <dbReference type="NCBI Taxonomy" id="1631240"/>
    <lineage>
        <taxon>Bacteria</taxon>
        <taxon>Pseudomonadati</taxon>
        <taxon>Pseudomonadota</taxon>
        <taxon>Alphaproteobacteria</taxon>
        <taxon>Rhodobacterales</taxon>
        <taxon>Paracoccaceae</taxon>
        <taxon>Sedimentitalea</taxon>
    </lineage>
</organism>
<dbReference type="PANTHER" id="PTHR40266:SF2">
    <property type="entry name" value="TOXIN HIGB-1"/>
    <property type="match status" value="1"/>
</dbReference>
<feature type="region of interest" description="Disordered" evidence="1">
    <location>
        <begin position="1"/>
        <end position="53"/>
    </location>
</feature>
<gene>
    <name evidence="2" type="ORF">QO231_09315</name>
</gene>
<dbReference type="EMBL" id="JASMWN010000005">
    <property type="protein sequence ID" value="MDU9004051.1"/>
    <property type="molecule type" value="Genomic_DNA"/>
</dbReference>
<proteinExistence type="predicted"/>
<name>A0ABU3VCZ9_9RHOB</name>
<comment type="caution">
    <text evidence="2">The sequence shown here is derived from an EMBL/GenBank/DDBJ whole genome shotgun (WGS) entry which is preliminary data.</text>
</comment>